<organism evidence="2 3">
    <name type="scientific">Tetrahymena thermophila (strain SB210)</name>
    <dbReference type="NCBI Taxonomy" id="312017"/>
    <lineage>
        <taxon>Eukaryota</taxon>
        <taxon>Sar</taxon>
        <taxon>Alveolata</taxon>
        <taxon>Ciliophora</taxon>
        <taxon>Intramacronucleata</taxon>
        <taxon>Oligohymenophorea</taxon>
        <taxon>Hymenostomatida</taxon>
        <taxon>Tetrahymenina</taxon>
        <taxon>Tetrahymenidae</taxon>
        <taxon>Tetrahymena</taxon>
    </lineage>
</organism>
<name>Q23DJ6_TETTS</name>
<dbReference type="eggNOG" id="ENOG502T1Z4">
    <property type="taxonomic scope" value="Eukaryota"/>
</dbReference>
<dbReference type="KEGG" id="tet:TTHERM_00046950"/>
<proteinExistence type="predicted"/>
<evidence type="ECO:0000313" key="3">
    <source>
        <dbReference type="Proteomes" id="UP000009168"/>
    </source>
</evidence>
<dbReference type="GeneID" id="7844982"/>
<feature type="compositionally biased region" description="Polar residues" evidence="1">
    <location>
        <begin position="1024"/>
        <end position="1038"/>
    </location>
</feature>
<dbReference type="OMA" id="RCPINEL"/>
<reference evidence="3" key="1">
    <citation type="journal article" date="2006" name="PLoS Biol.">
        <title>Macronuclear genome sequence of the ciliate Tetrahymena thermophila, a model eukaryote.</title>
        <authorList>
            <person name="Eisen J.A."/>
            <person name="Coyne R.S."/>
            <person name="Wu M."/>
            <person name="Wu D."/>
            <person name="Thiagarajan M."/>
            <person name="Wortman J.R."/>
            <person name="Badger J.H."/>
            <person name="Ren Q."/>
            <person name="Amedeo P."/>
            <person name="Jones K.M."/>
            <person name="Tallon L.J."/>
            <person name="Delcher A.L."/>
            <person name="Salzberg S.L."/>
            <person name="Silva J.C."/>
            <person name="Haas B.J."/>
            <person name="Majoros W.H."/>
            <person name="Farzad M."/>
            <person name="Carlton J.M."/>
            <person name="Smith R.K. Jr."/>
            <person name="Garg J."/>
            <person name="Pearlman R.E."/>
            <person name="Karrer K.M."/>
            <person name="Sun L."/>
            <person name="Manning G."/>
            <person name="Elde N.C."/>
            <person name="Turkewitz A.P."/>
            <person name="Asai D.J."/>
            <person name="Wilkes D.E."/>
            <person name="Wang Y."/>
            <person name="Cai H."/>
            <person name="Collins K."/>
            <person name="Stewart B.A."/>
            <person name="Lee S.R."/>
            <person name="Wilamowska K."/>
            <person name="Weinberg Z."/>
            <person name="Ruzzo W.L."/>
            <person name="Wloga D."/>
            <person name="Gaertig J."/>
            <person name="Frankel J."/>
            <person name="Tsao C.-C."/>
            <person name="Gorovsky M.A."/>
            <person name="Keeling P.J."/>
            <person name="Waller R.F."/>
            <person name="Patron N.J."/>
            <person name="Cherry J.M."/>
            <person name="Stover N.A."/>
            <person name="Krieger C.J."/>
            <person name="del Toro C."/>
            <person name="Ryder H.F."/>
            <person name="Williamson S.C."/>
            <person name="Barbeau R.A."/>
            <person name="Hamilton E.P."/>
            <person name="Orias E."/>
        </authorList>
    </citation>
    <scope>NUCLEOTIDE SEQUENCE [LARGE SCALE GENOMIC DNA]</scope>
    <source>
        <strain evidence="3">SB210</strain>
    </source>
</reference>
<sequence>MIRRLVKLASHKQLGTTNQQPSKFTIMNSCTYFSSLCSQQAFHRFSTKKLGNTKSTQTSTFHKTPFTNGEPQVSSLQFNLDEDECPELNELKEYFTTQEQDDLDQNDEFLEDDERGLTQFDLNEGGESDFSEEFEKAIQNSNSKRLNNEKCLFDSKSSQNIGRNPQQKGLFSALESQQGTEQIEESQEKKGLMYLRKNKNHPTFLEKKFGLNISSDPRERQADLQKFVLKALQLLNAKQIQHFIQIIEYFKSKLTTHNFKKSQNVHEEFFMKQVYKLFENNQADELMDLFLKCDLIDININLFNNNVVDYEKQYEIKNKFKQFDSFCKQNQPNGNHFLLNELAEKYNNIDYYKYSSLQHEDLENQIDELDIDTFDKSSTHHNKNYSQNESAIEHQQEDIYKQKQVNEFKKSSKESSNVFEGKNKQTKQIDSTNVDIFQGEIAMDKEHQLFQKVTMYEYEKHGSIKNLDSKLFEQLTLNENKNSIQQKYDIFKNDSLQKNWNSSLLDEQEIPLNTLPENSLSINQNLIFSENLMLEPTVYSQQKIMQIGRQFESQFDNNLSLIDDIENEQSMSNSSNLPLVSNQASAINIKLQEKDFYELLNLESERAAITTKKINRIHNNKMVLKSAFEVNVQQSDEVILLKQEKNLIPKKFEKSNWVYLYNLPYDLNEVPNYTTYLKKFIESSFGEIEDMNFFNYREFFEIERVKGKEDPIHRNLRDSLQEQYIQTNVTSNSPSSPNGEKTKRKSTKTGINALNDDELLEHIYQNNQINPDFCNKTLKRTEKILEKIQNKREKKFNRSYAMIKFKTYEQKEKVLSQDIRLFGIQNFNEMFYFDDADYKRTLIITKIPWGIKIEYLINKINQQLNKCGLKHVKISTENINLSKILTNYYLMVKMNDFNDSLDVVNAFKKHEFFIENYRLACHHSHGSLKQGPQGFYEIVDTYSSVYKQELLERVQERKVFEIWNIYKENTGYLNTIRGNMPHDSQDSIEIKEDELEDYNEYDTEKISASTQSNYNFQPFNSSAAGFSKSQQYSQQRSMSDYGYYEPQEQQEEQPSNDLIEEIINKKK</sequence>
<keyword evidence="3" id="KW-1185">Reference proteome</keyword>
<dbReference type="Proteomes" id="UP000009168">
    <property type="component" value="Unassembled WGS sequence"/>
</dbReference>
<dbReference type="HOGENOM" id="CLU_288300_0_0_1"/>
<dbReference type="OrthoDB" id="10650460at2759"/>
<dbReference type="RefSeq" id="XP_001014690.1">
    <property type="nucleotide sequence ID" value="XM_001014690.2"/>
</dbReference>
<dbReference type="InParanoid" id="Q23DJ6"/>
<dbReference type="AlphaFoldDB" id="Q23DJ6"/>
<evidence type="ECO:0000256" key="1">
    <source>
        <dbReference type="SAM" id="MobiDB-lite"/>
    </source>
</evidence>
<feature type="region of interest" description="Disordered" evidence="1">
    <location>
        <begin position="1024"/>
        <end position="1067"/>
    </location>
</feature>
<feature type="region of interest" description="Disordered" evidence="1">
    <location>
        <begin position="727"/>
        <end position="748"/>
    </location>
</feature>
<accession>Q23DJ6</accession>
<evidence type="ECO:0000313" key="2">
    <source>
        <dbReference type="EMBL" id="EAR94361.1"/>
    </source>
</evidence>
<dbReference type="EMBL" id="GG662712">
    <property type="protein sequence ID" value="EAR94361.1"/>
    <property type="molecule type" value="Genomic_DNA"/>
</dbReference>
<protein>
    <submittedName>
        <fullName evidence="2">Uncharacterized protein</fullName>
    </submittedName>
</protein>
<gene>
    <name evidence="2" type="ORF">TTHERM_00046950</name>
</gene>